<organism evidence="14 15">
    <name type="scientific">Leptobrachium leishanense</name>
    <name type="common">Leishan spiny toad</name>
    <dbReference type="NCBI Taxonomy" id="445787"/>
    <lineage>
        <taxon>Eukaryota</taxon>
        <taxon>Metazoa</taxon>
        <taxon>Chordata</taxon>
        <taxon>Craniata</taxon>
        <taxon>Vertebrata</taxon>
        <taxon>Euteleostomi</taxon>
        <taxon>Amphibia</taxon>
        <taxon>Batrachia</taxon>
        <taxon>Anura</taxon>
        <taxon>Pelobatoidea</taxon>
        <taxon>Megophryidae</taxon>
        <taxon>Leptobrachium</taxon>
    </lineage>
</organism>
<evidence type="ECO:0000256" key="2">
    <source>
        <dbReference type="ARBA" id="ARBA00004174"/>
    </source>
</evidence>
<protein>
    <recommendedName>
        <fullName evidence="16">Cytochrome P450</fullName>
    </recommendedName>
</protein>
<evidence type="ECO:0000256" key="1">
    <source>
        <dbReference type="ARBA" id="ARBA00001971"/>
    </source>
</evidence>
<evidence type="ECO:0000256" key="11">
    <source>
        <dbReference type="ARBA" id="ARBA00023033"/>
    </source>
</evidence>
<keyword evidence="15" id="KW-1185">Reference proteome</keyword>
<keyword evidence="12" id="KW-0472">Membrane</keyword>
<dbReference type="GO" id="GO:0008392">
    <property type="term" value="F:arachidonate epoxygenase activity"/>
    <property type="evidence" value="ECO:0007669"/>
    <property type="project" value="TreeGrafter"/>
</dbReference>
<accession>A0A8C5Q8H5</accession>
<keyword evidence="11" id="KW-0503">Monooxygenase</keyword>
<evidence type="ECO:0000256" key="6">
    <source>
        <dbReference type="ARBA" id="ARBA00022723"/>
    </source>
</evidence>
<dbReference type="PRINTS" id="PR00385">
    <property type="entry name" value="P450"/>
</dbReference>
<comment type="similarity">
    <text evidence="4">Belongs to the cytochrome P450 family.</text>
</comment>
<dbReference type="PANTHER" id="PTHR24300:SF386">
    <property type="entry name" value="CYTOCHROME P450"/>
    <property type="match status" value="1"/>
</dbReference>
<evidence type="ECO:0000256" key="9">
    <source>
        <dbReference type="ARBA" id="ARBA00023002"/>
    </source>
</evidence>
<dbReference type="InterPro" id="IPR001128">
    <property type="entry name" value="Cyt_P450"/>
</dbReference>
<comment type="subcellular location">
    <subcellularLocation>
        <location evidence="3">Endoplasmic reticulum membrane</location>
        <topology evidence="3">Peripheral membrane protein</topology>
    </subcellularLocation>
    <subcellularLocation>
        <location evidence="2">Microsome membrane</location>
        <topology evidence="2">Peripheral membrane protein</topology>
    </subcellularLocation>
</comment>
<keyword evidence="5 13" id="KW-0349">Heme</keyword>
<dbReference type="GO" id="GO:0016712">
    <property type="term" value="F:oxidoreductase activity, acting on paired donors, with incorporation or reduction of molecular oxygen, reduced flavin or flavoprotein as one donor, and incorporation of one atom of oxygen"/>
    <property type="evidence" value="ECO:0007669"/>
    <property type="project" value="InterPro"/>
</dbReference>
<dbReference type="Pfam" id="PF00067">
    <property type="entry name" value="p450"/>
    <property type="match status" value="1"/>
</dbReference>
<dbReference type="SUPFAM" id="SSF48264">
    <property type="entry name" value="Cytochrome P450"/>
    <property type="match status" value="1"/>
</dbReference>
<name>A0A8C5Q8H5_9ANUR</name>
<evidence type="ECO:0000256" key="4">
    <source>
        <dbReference type="ARBA" id="ARBA00010617"/>
    </source>
</evidence>
<reference evidence="14" key="2">
    <citation type="submission" date="2025-09" db="UniProtKB">
        <authorList>
            <consortium name="Ensembl"/>
        </authorList>
    </citation>
    <scope>IDENTIFICATION</scope>
</reference>
<keyword evidence="8" id="KW-0492">Microsome</keyword>
<evidence type="ECO:0000313" key="14">
    <source>
        <dbReference type="Ensembl" id="ENSLLEP00000032992.1"/>
    </source>
</evidence>
<keyword evidence="9" id="KW-0560">Oxidoreductase</keyword>
<evidence type="ECO:0000256" key="3">
    <source>
        <dbReference type="ARBA" id="ARBA00004406"/>
    </source>
</evidence>
<dbReference type="GO" id="GO:0020037">
    <property type="term" value="F:heme binding"/>
    <property type="evidence" value="ECO:0007669"/>
    <property type="project" value="InterPro"/>
</dbReference>
<dbReference type="InterPro" id="IPR008067">
    <property type="entry name" value="Cyt_P450_E_grp-I_CYP2A-like"/>
</dbReference>
<reference evidence="14" key="1">
    <citation type="submission" date="2025-08" db="UniProtKB">
        <authorList>
            <consortium name="Ensembl"/>
        </authorList>
    </citation>
    <scope>IDENTIFICATION</scope>
</reference>
<dbReference type="PRINTS" id="PR00463">
    <property type="entry name" value="EP450I"/>
</dbReference>
<keyword evidence="7" id="KW-0256">Endoplasmic reticulum</keyword>
<dbReference type="InterPro" id="IPR036396">
    <property type="entry name" value="Cyt_P450_sf"/>
</dbReference>
<dbReference type="FunFam" id="1.10.630.10:FF:000238">
    <property type="entry name" value="Cytochrome P450 2A6"/>
    <property type="match status" value="1"/>
</dbReference>
<evidence type="ECO:0000313" key="15">
    <source>
        <dbReference type="Proteomes" id="UP000694569"/>
    </source>
</evidence>
<dbReference type="GO" id="GO:0019373">
    <property type="term" value="P:epoxygenase P450 pathway"/>
    <property type="evidence" value="ECO:0007669"/>
    <property type="project" value="TreeGrafter"/>
</dbReference>
<comment type="cofactor">
    <cofactor evidence="1 13">
        <name>heme</name>
        <dbReference type="ChEBI" id="CHEBI:30413"/>
    </cofactor>
</comment>
<evidence type="ECO:0000256" key="7">
    <source>
        <dbReference type="ARBA" id="ARBA00022824"/>
    </source>
</evidence>
<dbReference type="PANTHER" id="PTHR24300">
    <property type="entry name" value="CYTOCHROME P450 508A4-RELATED"/>
    <property type="match status" value="1"/>
</dbReference>
<proteinExistence type="inferred from homology"/>
<dbReference type="InterPro" id="IPR050182">
    <property type="entry name" value="Cytochrome_P450_fam2"/>
</dbReference>
<dbReference type="PRINTS" id="PR01684">
    <property type="entry name" value="EP450ICYP2A"/>
</dbReference>
<evidence type="ECO:0000256" key="13">
    <source>
        <dbReference type="PIRSR" id="PIRSR602401-1"/>
    </source>
</evidence>
<evidence type="ECO:0000256" key="10">
    <source>
        <dbReference type="ARBA" id="ARBA00023004"/>
    </source>
</evidence>
<dbReference type="GeneTree" id="ENSGT00940000162064"/>
<evidence type="ECO:0000256" key="5">
    <source>
        <dbReference type="ARBA" id="ARBA00022617"/>
    </source>
</evidence>
<dbReference type="AlphaFoldDB" id="A0A8C5Q8H5"/>
<dbReference type="Proteomes" id="UP000694569">
    <property type="component" value="Unplaced"/>
</dbReference>
<evidence type="ECO:0008006" key="16">
    <source>
        <dbReference type="Google" id="ProtNLM"/>
    </source>
</evidence>
<keyword evidence="6 13" id="KW-0479">Metal-binding</keyword>
<dbReference type="GO" id="GO:0005506">
    <property type="term" value="F:iron ion binding"/>
    <property type="evidence" value="ECO:0007669"/>
    <property type="project" value="InterPro"/>
</dbReference>
<keyword evidence="10 13" id="KW-0408">Iron</keyword>
<evidence type="ECO:0000256" key="12">
    <source>
        <dbReference type="ARBA" id="ARBA00023136"/>
    </source>
</evidence>
<dbReference type="GO" id="GO:0006805">
    <property type="term" value="P:xenobiotic metabolic process"/>
    <property type="evidence" value="ECO:0007669"/>
    <property type="project" value="TreeGrafter"/>
</dbReference>
<dbReference type="Gene3D" id="1.10.630.10">
    <property type="entry name" value="Cytochrome P450"/>
    <property type="match status" value="1"/>
</dbReference>
<feature type="binding site" description="axial binding residue" evidence="13">
    <location>
        <position position="440"/>
    </location>
    <ligand>
        <name>heme</name>
        <dbReference type="ChEBI" id="CHEBI:30413"/>
    </ligand>
    <ligandPart>
        <name>Fe</name>
        <dbReference type="ChEBI" id="CHEBI:18248"/>
    </ligandPart>
</feature>
<dbReference type="InterPro" id="IPR002401">
    <property type="entry name" value="Cyt_P450_E_grp-I"/>
</dbReference>
<evidence type="ECO:0000256" key="8">
    <source>
        <dbReference type="ARBA" id="ARBA00022848"/>
    </source>
</evidence>
<dbReference type="Ensembl" id="ENSLLET00000034259.1">
    <property type="protein sequence ID" value="ENSLLEP00000032992.1"/>
    <property type="gene ID" value="ENSLLEG00000020511.1"/>
</dbReference>
<sequence>MDFSVDVSLLLTLCISCLFLFLGVKNFIWKNGNLPPGPRPLPILGNILDLRGDYVKTLMNFRRTYGDVCTIYLGSRPVILVTGYKAVKEVYVDRGDDFLARGDMPAFDACFMNYGIILTSDMHRWKELRRFSLSALRDFGMGKKSIEEKIQEEAACLVTELRKTKESFFDPRQLLSNSPCNVIFSIMFGHREEYDNEELINVIKLVFQTFRTISSPWGQLYEMFPRIMWYLPGGHQEIFKNLNKLMAFVEKKIKQNEKTLDPDNPRDYIDTFLIKMEKEKTDPETEFTLRNLICSAMQMSFAGIETMSNTVIYSFLIILKRPDVLANVHEEIDRVIGRIRTPMLQDRNAMPYTEAVVHELQRFIDLLPLGVPRKTTRDIEFRGYNIPKGTNVFPLLSSVLKDPSCFPHPAEFNPHNFLDEKGKFKKNDAFMPLAAGKRTCLGEALVRMELFLFTVIILQTGLSKEIRKVTARSVTFRSLQFGSFCRSHFGDPAVYSANSTGSPNYREKLPQT</sequence>
<dbReference type="GO" id="GO:0005789">
    <property type="term" value="C:endoplasmic reticulum membrane"/>
    <property type="evidence" value="ECO:0007669"/>
    <property type="project" value="UniProtKB-SubCell"/>
</dbReference>